<feature type="domain" description="Methyltransferase" evidence="1">
    <location>
        <begin position="41"/>
        <end position="146"/>
    </location>
</feature>
<sequence length="271" mass="30058">MSGSETSNEQDCWSAQAYNKTASFVYSSAFTAPVLELLDIKPGENIIDFGCGSGELTIKLSGAVGDAGLVVGVDASEDMISKAQKNGFKNCFVADIQNLTFPPSVAFPQHNYDAVFTNAALHWCKRDPQGVIRSAKRVLKKGGRFVGEMGGFTNCIGLRMAIHHVLRNHGQDPLKLDPWYFPSVQDYRNLLESTGFRVAHISLHPRFTPLNGSIVDWLKVFCRKSMLNAYDDAEAEGIMKEIENMCAIDCRDESGNWAMMYTRLRFVALLD</sequence>
<dbReference type="Gene3D" id="3.40.50.150">
    <property type="entry name" value="Vaccinia Virus protein VP39"/>
    <property type="match status" value="1"/>
</dbReference>
<evidence type="ECO:0000313" key="3">
    <source>
        <dbReference type="Proteomes" id="UP000294933"/>
    </source>
</evidence>
<dbReference type="InterPro" id="IPR025714">
    <property type="entry name" value="Methyltranfer_dom"/>
</dbReference>
<dbReference type="CDD" id="cd02440">
    <property type="entry name" value="AdoMet_MTases"/>
    <property type="match status" value="1"/>
</dbReference>
<dbReference type="STRING" id="50990.A0A4Y7Q7A5"/>
<dbReference type="PANTHER" id="PTHR43861:SF1">
    <property type="entry name" value="TRANS-ACONITATE 2-METHYLTRANSFERASE"/>
    <property type="match status" value="1"/>
</dbReference>
<dbReference type="InterPro" id="IPR029063">
    <property type="entry name" value="SAM-dependent_MTases_sf"/>
</dbReference>
<keyword evidence="3" id="KW-1185">Reference proteome</keyword>
<reference evidence="2 3" key="1">
    <citation type="submission" date="2018-06" db="EMBL/GenBank/DDBJ databases">
        <title>A transcriptomic atlas of mushroom development highlights an independent origin of complex multicellularity.</title>
        <authorList>
            <consortium name="DOE Joint Genome Institute"/>
            <person name="Krizsan K."/>
            <person name="Almasi E."/>
            <person name="Merenyi Z."/>
            <person name="Sahu N."/>
            <person name="Viragh M."/>
            <person name="Koszo T."/>
            <person name="Mondo S."/>
            <person name="Kiss B."/>
            <person name="Balint B."/>
            <person name="Kues U."/>
            <person name="Barry K."/>
            <person name="Hegedus J.C."/>
            <person name="Henrissat B."/>
            <person name="Johnson J."/>
            <person name="Lipzen A."/>
            <person name="Ohm R."/>
            <person name="Nagy I."/>
            <person name="Pangilinan J."/>
            <person name="Yan J."/>
            <person name="Xiong Y."/>
            <person name="Grigoriev I.V."/>
            <person name="Hibbett D.S."/>
            <person name="Nagy L.G."/>
        </authorList>
    </citation>
    <scope>NUCLEOTIDE SEQUENCE [LARGE SCALE GENOMIC DNA]</scope>
    <source>
        <strain evidence="2 3">SZMC22713</strain>
    </source>
</reference>
<keyword evidence="2" id="KW-0489">Methyltransferase</keyword>
<keyword evidence="2" id="KW-0808">Transferase</keyword>
<dbReference type="AlphaFoldDB" id="A0A4Y7Q7A5"/>
<dbReference type="GO" id="GO:0008168">
    <property type="term" value="F:methyltransferase activity"/>
    <property type="evidence" value="ECO:0007669"/>
    <property type="project" value="UniProtKB-KW"/>
</dbReference>
<dbReference type="OrthoDB" id="10017101at2759"/>
<evidence type="ECO:0000259" key="1">
    <source>
        <dbReference type="Pfam" id="PF13847"/>
    </source>
</evidence>
<evidence type="ECO:0000313" key="2">
    <source>
        <dbReference type="EMBL" id="TDL23206.1"/>
    </source>
</evidence>
<name>A0A4Y7Q7A5_9AGAM</name>
<organism evidence="2 3">
    <name type="scientific">Rickenella mellea</name>
    <dbReference type="NCBI Taxonomy" id="50990"/>
    <lineage>
        <taxon>Eukaryota</taxon>
        <taxon>Fungi</taxon>
        <taxon>Dikarya</taxon>
        <taxon>Basidiomycota</taxon>
        <taxon>Agaricomycotina</taxon>
        <taxon>Agaricomycetes</taxon>
        <taxon>Hymenochaetales</taxon>
        <taxon>Rickenellaceae</taxon>
        <taxon>Rickenella</taxon>
    </lineage>
</organism>
<dbReference type="PANTHER" id="PTHR43861">
    <property type="entry name" value="TRANS-ACONITATE 2-METHYLTRANSFERASE-RELATED"/>
    <property type="match status" value="1"/>
</dbReference>
<protein>
    <submittedName>
        <fullName evidence="2">S-adenosyl-L-methionine-dependent methyltransferase</fullName>
    </submittedName>
</protein>
<dbReference type="Pfam" id="PF13847">
    <property type="entry name" value="Methyltransf_31"/>
    <property type="match status" value="1"/>
</dbReference>
<dbReference type="VEuPathDB" id="FungiDB:BD410DRAFT_787525"/>
<dbReference type="SUPFAM" id="SSF53335">
    <property type="entry name" value="S-adenosyl-L-methionine-dependent methyltransferases"/>
    <property type="match status" value="1"/>
</dbReference>
<dbReference type="EMBL" id="ML170171">
    <property type="protein sequence ID" value="TDL23206.1"/>
    <property type="molecule type" value="Genomic_DNA"/>
</dbReference>
<accession>A0A4Y7Q7A5</accession>
<dbReference type="Proteomes" id="UP000294933">
    <property type="component" value="Unassembled WGS sequence"/>
</dbReference>
<dbReference type="GO" id="GO:0032259">
    <property type="term" value="P:methylation"/>
    <property type="evidence" value="ECO:0007669"/>
    <property type="project" value="UniProtKB-KW"/>
</dbReference>
<gene>
    <name evidence="2" type="ORF">BD410DRAFT_787525</name>
</gene>
<proteinExistence type="predicted"/>